<feature type="transmembrane region" description="Helical" evidence="7">
    <location>
        <begin position="226"/>
        <end position="245"/>
    </location>
</feature>
<feature type="transmembrane region" description="Helical" evidence="7">
    <location>
        <begin position="101"/>
        <end position="121"/>
    </location>
</feature>
<evidence type="ECO:0000256" key="6">
    <source>
        <dbReference type="ARBA" id="ARBA00023136"/>
    </source>
</evidence>
<protein>
    <submittedName>
        <fullName evidence="9">Sugar ABC transporter permease</fullName>
    </submittedName>
</protein>
<dbReference type="GO" id="GO:0005886">
    <property type="term" value="C:plasma membrane"/>
    <property type="evidence" value="ECO:0007669"/>
    <property type="project" value="UniProtKB-SubCell"/>
</dbReference>
<reference evidence="9" key="1">
    <citation type="submission" date="2020-09" db="EMBL/GenBank/DDBJ databases">
        <title>Genome seq and assembly of Devosia sp.</title>
        <authorList>
            <person name="Chhetri G."/>
        </authorList>
    </citation>
    <scope>NUCLEOTIDE SEQUENCE</scope>
    <source>
        <strain evidence="9">PTR5</strain>
    </source>
</reference>
<dbReference type="GO" id="GO:0055085">
    <property type="term" value="P:transmembrane transport"/>
    <property type="evidence" value="ECO:0007669"/>
    <property type="project" value="InterPro"/>
</dbReference>
<keyword evidence="4 7" id="KW-0812">Transmembrane</keyword>
<evidence type="ECO:0000313" key="10">
    <source>
        <dbReference type="Proteomes" id="UP000654108"/>
    </source>
</evidence>
<comment type="similarity">
    <text evidence="7">Belongs to the binding-protein-dependent transport system permease family.</text>
</comment>
<comment type="subcellular location">
    <subcellularLocation>
        <location evidence="1 7">Cell membrane</location>
        <topology evidence="1 7">Multi-pass membrane protein</topology>
    </subcellularLocation>
</comment>
<dbReference type="PANTHER" id="PTHR30193">
    <property type="entry name" value="ABC TRANSPORTER PERMEASE PROTEIN"/>
    <property type="match status" value="1"/>
</dbReference>
<dbReference type="AlphaFoldDB" id="A0A927FW95"/>
<sequence length="321" mass="35267">MRRDGGGAMAVSRGGRAWPLRSRGVGRSASSVGDWRAALVFLTPWLLGMVLLTALPMIGSAVLSFTNYDLLSVPRWVGTANYQRLLTRDARYLHSLEVTTVYVLVSVPLSVTVALIIAVSLSATTRLANFFRGVFYLPSLLGGSVAIGVLWRQLFGSDGLVNAVLGVFGAEGTSWIGDPRYALSTLILLHVWQFGAPMVIFLAGVRQIPKEVVEATIMDGANPVQRFFRITLPLLSPLILFNLVMQTITAFQAFVPAYVISDGTGGPVDSTLFYTLYLYLEGFRNFRMGYAMAMAWILLFIIGAFTALAFWASRFWVHYES</sequence>
<dbReference type="SUPFAM" id="SSF160964">
    <property type="entry name" value="MalF N-terminal region-like"/>
    <property type="match status" value="1"/>
</dbReference>
<keyword evidence="3" id="KW-1003">Cell membrane</keyword>
<dbReference type="SUPFAM" id="SSF161098">
    <property type="entry name" value="MetI-like"/>
    <property type="match status" value="1"/>
</dbReference>
<dbReference type="Gene3D" id="1.10.3720.10">
    <property type="entry name" value="MetI-like"/>
    <property type="match status" value="1"/>
</dbReference>
<evidence type="ECO:0000259" key="8">
    <source>
        <dbReference type="PROSITE" id="PS50928"/>
    </source>
</evidence>
<feature type="transmembrane region" description="Helical" evidence="7">
    <location>
        <begin position="257"/>
        <end position="280"/>
    </location>
</feature>
<dbReference type="Pfam" id="PF00528">
    <property type="entry name" value="BPD_transp_1"/>
    <property type="match status" value="1"/>
</dbReference>
<dbReference type="InterPro" id="IPR000515">
    <property type="entry name" value="MetI-like"/>
</dbReference>
<accession>A0A927FW95</accession>
<evidence type="ECO:0000256" key="3">
    <source>
        <dbReference type="ARBA" id="ARBA00022475"/>
    </source>
</evidence>
<evidence type="ECO:0000256" key="1">
    <source>
        <dbReference type="ARBA" id="ARBA00004651"/>
    </source>
</evidence>
<evidence type="ECO:0000256" key="4">
    <source>
        <dbReference type="ARBA" id="ARBA00022692"/>
    </source>
</evidence>
<gene>
    <name evidence="9" type="ORF">IC608_11120</name>
</gene>
<keyword evidence="5 7" id="KW-1133">Transmembrane helix</keyword>
<organism evidence="9 10">
    <name type="scientific">Devosia oryzisoli</name>
    <dbReference type="NCBI Taxonomy" id="2774138"/>
    <lineage>
        <taxon>Bacteria</taxon>
        <taxon>Pseudomonadati</taxon>
        <taxon>Pseudomonadota</taxon>
        <taxon>Alphaproteobacteria</taxon>
        <taxon>Hyphomicrobiales</taxon>
        <taxon>Devosiaceae</taxon>
        <taxon>Devosia</taxon>
    </lineage>
</organism>
<keyword evidence="6 7" id="KW-0472">Membrane</keyword>
<dbReference type="PANTHER" id="PTHR30193:SF1">
    <property type="entry name" value="ABC TRANSPORTER PERMEASE PROTEIN YESP-RELATED"/>
    <property type="match status" value="1"/>
</dbReference>
<dbReference type="EMBL" id="JACYFU010000002">
    <property type="protein sequence ID" value="MBD8066023.1"/>
    <property type="molecule type" value="Genomic_DNA"/>
</dbReference>
<evidence type="ECO:0000256" key="2">
    <source>
        <dbReference type="ARBA" id="ARBA00022448"/>
    </source>
</evidence>
<proteinExistence type="inferred from homology"/>
<dbReference type="InterPro" id="IPR035906">
    <property type="entry name" value="MetI-like_sf"/>
</dbReference>
<feature type="transmembrane region" description="Helical" evidence="7">
    <location>
        <begin position="133"/>
        <end position="151"/>
    </location>
</feature>
<dbReference type="PROSITE" id="PS50928">
    <property type="entry name" value="ABC_TM1"/>
    <property type="match status" value="1"/>
</dbReference>
<dbReference type="RefSeq" id="WP_191775294.1">
    <property type="nucleotide sequence ID" value="NZ_JACYFU010000002.1"/>
</dbReference>
<feature type="transmembrane region" description="Helical" evidence="7">
    <location>
        <begin position="292"/>
        <end position="312"/>
    </location>
</feature>
<dbReference type="CDD" id="cd06261">
    <property type="entry name" value="TM_PBP2"/>
    <property type="match status" value="1"/>
</dbReference>
<feature type="transmembrane region" description="Helical" evidence="7">
    <location>
        <begin position="181"/>
        <end position="205"/>
    </location>
</feature>
<evidence type="ECO:0000313" key="9">
    <source>
        <dbReference type="EMBL" id="MBD8066023.1"/>
    </source>
</evidence>
<dbReference type="Proteomes" id="UP000654108">
    <property type="component" value="Unassembled WGS sequence"/>
</dbReference>
<comment type="caution">
    <text evidence="9">The sequence shown here is derived from an EMBL/GenBank/DDBJ whole genome shotgun (WGS) entry which is preliminary data.</text>
</comment>
<evidence type="ECO:0000256" key="5">
    <source>
        <dbReference type="ARBA" id="ARBA00022989"/>
    </source>
</evidence>
<keyword evidence="10" id="KW-1185">Reference proteome</keyword>
<feature type="domain" description="ABC transmembrane type-1" evidence="8">
    <location>
        <begin position="96"/>
        <end position="309"/>
    </location>
</feature>
<dbReference type="InterPro" id="IPR051393">
    <property type="entry name" value="ABC_transporter_permease"/>
</dbReference>
<keyword evidence="2 7" id="KW-0813">Transport</keyword>
<feature type="transmembrane region" description="Helical" evidence="7">
    <location>
        <begin position="37"/>
        <end position="65"/>
    </location>
</feature>
<evidence type="ECO:0000256" key="7">
    <source>
        <dbReference type="RuleBase" id="RU363032"/>
    </source>
</evidence>
<name>A0A927FW95_9HYPH</name>